<evidence type="ECO:0000313" key="2">
    <source>
        <dbReference type="Proteomes" id="UP001060085"/>
    </source>
</evidence>
<organism evidence="1 2">
    <name type="scientific">Catharanthus roseus</name>
    <name type="common">Madagascar periwinkle</name>
    <name type="synonym">Vinca rosea</name>
    <dbReference type="NCBI Taxonomy" id="4058"/>
    <lineage>
        <taxon>Eukaryota</taxon>
        <taxon>Viridiplantae</taxon>
        <taxon>Streptophyta</taxon>
        <taxon>Embryophyta</taxon>
        <taxon>Tracheophyta</taxon>
        <taxon>Spermatophyta</taxon>
        <taxon>Magnoliopsida</taxon>
        <taxon>eudicotyledons</taxon>
        <taxon>Gunneridae</taxon>
        <taxon>Pentapetalae</taxon>
        <taxon>asterids</taxon>
        <taxon>lamiids</taxon>
        <taxon>Gentianales</taxon>
        <taxon>Apocynaceae</taxon>
        <taxon>Rauvolfioideae</taxon>
        <taxon>Vinceae</taxon>
        <taxon>Catharanthinae</taxon>
        <taxon>Catharanthus</taxon>
    </lineage>
</organism>
<name>A0ACC0APN4_CATRO</name>
<comment type="caution">
    <text evidence="1">The sequence shown here is derived from an EMBL/GenBank/DDBJ whole genome shotgun (WGS) entry which is preliminary data.</text>
</comment>
<sequence length="724" mass="78090">MARPEVTMEVGADGVAVITIYNPPVNALAIPVLVGIKEKFEEAMKRDDVKALVVTGKGGKFSGGFDINVFGKVHNTGDSSLLPDVSVELLVNTIGDAKKPAVAAIEGLALGGGLELAMACHARVAAPGAQLGLPELTLGVIPGFGGTQLLPRLVGLSKAIDIMLLSKSIMSEEGNKLGLIDAIASPNDLLKVSRQWALDIADRRKPWLRTLHRTDKLDSLSEAHRILQIARQQAKQTARNMPQHQACLDSIEEGIVHGAYSGVLKEAKVFKELVLSDTSKGLVHIFFAQRATSKVPNVTDLGLKPRPIKKVAVIGGGLMGSGIATALLLANIYVVLKEINSEYLLKGIKAIEANVQGLVSRKKLSQDKAGKALSMLKGVLDYSEFRDADMVIEAVIENVSLKQKIFSDIENACPSHCILASNTSTIDLNVIGETTRSQDRVVGAHFFSPAHIMPLLEIVRTEKTSAQVLLDLITVGKMIKKVPVVVGNCTGFAVNRTFFPYSQGAQYLLHMGVDPFRIDRLITDFGLPMGPFQLQDVAGYGVAVATGKIFASAFQGRTFISPLIDLLIKNGRNGKSNGKGYYIYEKGSKPKPDSSVLPIIEESRKVANVMPRGQPISVTDREIVEMILFPVVNEACNVLGDGIVIRASDLDVASVLGMSFPSYRGGIVFWADLVGADYIYRSLKKWSEVYGNFYKPSRFLEERATSGIPLSAPAPTLSTSRPRL</sequence>
<dbReference type="Proteomes" id="UP001060085">
    <property type="component" value="Linkage Group LG05"/>
</dbReference>
<keyword evidence="2" id="KW-1185">Reference proteome</keyword>
<protein>
    <submittedName>
        <fullName evidence="1">Uncharacterized protein</fullName>
    </submittedName>
</protein>
<evidence type="ECO:0000313" key="1">
    <source>
        <dbReference type="EMBL" id="KAI5662814.1"/>
    </source>
</evidence>
<dbReference type="EMBL" id="CM044705">
    <property type="protein sequence ID" value="KAI5662814.1"/>
    <property type="molecule type" value="Genomic_DNA"/>
</dbReference>
<reference evidence="2" key="1">
    <citation type="journal article" date="2023" name="Nat. Plants">
        <title>Single-cell RNA sequencing provides a high-resolution roadmap for understanding the multicellular compartmentation of specialized metabolism.</title>
        <authorList>
            <person name="Sun S."/>
            <person name="Shen X."/>
            <person name="Li Y."/>
            <person name="Li Y."/>
            <person name="Wang S."/>
            <person name="Li R."/>
            <person name="Zhang H."/>
            <person name="Shen G."/>
            <person name="Guo B."/>
            <person name="Wei J."/>
            <person name="Xu J."/>
            <person name="St-Pierre B."/>
            <person name="Chen S."/>
            <person name="Sun C."/>
        </authorList>
    </citation>
    <scope>NUCLEOTIDE SEQUENCE [LARGE SCALE GENOMIC DNA]</scope>
</reference>
<gene>
    <name evidence="1" type="ORF">M9H77_22137</name>
</gene>
<proteinExistence type="predicted"/>
<accession>A0ACC0APN4</accession>